<keyword evidence="2" id="KW-1185">Reference proteome</keyword>
<comment type="caution">
    <text evidence="1">The sequence shown here is derived from an EMBL/GenBank/DDBJ whole genome shotgun (WGS) entry which is preliminary data.</text>
</comment>
<protein>
    <submittedName>
        <fullName evidence="1">Uncharacterized protein</fullName>
    </submittedName>
</protein>
<dbReference type="Proteomes" id="UP000309788">
    <property type="component" value="Unassembled WGS sequence"/>
</dbReference>
<reference evidence="1 2" key="1">
    <citation type="submission" date="2019-05" db="EMBL/GenBank/DDBJ databases">
        <authorList>
            <person name="Qu J.-H."/>
        </authorList>
    </citation>
    <scope>NUCLEOTIDE SEQUENCE [LARGE SCALE GENOMIC DNA]</scope>
    <source>
        <strain evidence="1 2">Z12</strain>
    </source>
</reference>
<evidence type="ECO:0000313" key="1">
    <source>
        <dbReference type="EMBL" id="TLU88695.1"/>
    </source>
</evidence>
<dbReference type="RefSeq" id="WP_138284193.1">
    <property type="nucleotide sequence ID" value="NZ_BMGE01000008.1"/>
</dbReference>
<evidence type="ECO:0000313" key="2">
    <source>
        <dbReference type="Proteomes" id="UP000309788"/>
    </source>
</evidence>
<proteinExistence type="predicted"/>
<organism evidence="1 2">
    <name type="scientific">Dyadobacter sediminis</name>
    <dbReference type="NCBI Taxonomy" id="1493691"/>
    <lineage>
        <taxon>Bacteria</taxon>
        <taxon>Pseudomonadati</taxon>
        <taxon>Bacteroidota</taxon>
        <taxon>Cytophagia</taxon>
        <taxon>Cytophagales</taxon>
        <taxon>Spirosomataceae</taxon>
        <taxon>Dyadobacter</taxon>
    </lineage>
</organism>
<accession>A0A5R9K4J8</accession>
<name>A0A5R9K4J8_9BACT</name>
<dbReference type="EMBL" id="VCEI01000033">
    <property type="protein sequence ID" value="TLU88695.1"/>
    <property type="molecule type" value="Genomic_DNA"/>
</dbReference>
<dbReference type="AlphaFoldDB" id="A0A5R9K4J8"/>
<gene>
    <name evidence="1" type="ORF">FEM55_24630</name>
</gene>
<sequence length="105" mass="12094">MQTQVNQLLVSIKNNSGNRYLKSLLAHIAVLLKAALPEMKLEKTLVLQSGRSVRITRCEYLVEAGKSELDVLIKEPNEETFRPLIGLTHPKYWKLKKWSRISQCF</sequence>